<dbReference type="InterPro" id="IPR018551">
    <property type="entry name" value="DUF2007"/>
</dbReference>
<proteinExistence type="predicted"/>
<organism evidence="2 3">
    <name type="scientific">Ornithobacterium rhinotracheale</name>
    <dbReference type="NCBI Taxonomy" id="28251"/>
    <lineage>
        <taxon>Bacteria</taxon>
        <taxon>Pseudomonadati</taxon>
        <taxon>Bacteroidota</taxon>
        <taxon>Flavobacteriia</taxon>
        <taxon>Flavobacteriales</taxon>
        <taxon>Weeksellaceae</taxon>
        <taxon>Ornithobacterium</taxon>
    </lineage>
</organism>
<dbReference type="Pfam" id="PF09413">
    <property type="entry name" value="DUF2007"/>
    <property type="match status" value="1"/>
</dbReference>
<dbReference type="EMBL" id="CP035107">
    <property type="protein sequence ID" value="QAR30107.1"/>
    <property type="molecule type" value="Genomic_DNA"/>
</dbReference>
<dbReference type="InterPro" id="IPR011322">
    <property type="entry name" value="N-reg_PII-like_a/b"/>
</dbReference>
<name>A0A3R5UQV9_ORNRH</name>
<evidence type="ECO:0000259" key="1">
    <source>
        <dbReference type="Pfam" id="PF09413"/>
    </source>
</evidence>
<dbReference type="AlphaFoldDB" id="A0A3R5UQV9"/>
<feature type="domain" description="DUF2007" evidence="1">
    <location>
        <begin position="5"/>
        <end position="69"/>
    </location>
</feature>
<dbReference type="RefSeq" id="WP_128500614.1">
    <property type="nucleotide sequence ID" value="NZ_CP035107.1"/>
</dbReference>
<dbReference type="Proteomes" id="UP000287701">
    <property type="component" value="Chromosome"/>
</dbReference>
<evidence type="ECO:0000313" key="3">
    <source>
        <dbReference type="Proteomes" id="UP000287701"/>
    </source>
</evidence>
<gene>
    <name evidence="2" type="ORF">EQP59_01395</name>
</gene>
<reference evidence="2 3" key="1">
    <citation type="submission" date="2019-01" db="EMBL/GenBank/DDBJ databases">
        <title>Whole Genome of Ornithobacterium rhinotracheale FARPER-174b.</title>
        <authorList>
            <person name="Tataje-Lavanda L.A."/>
            <person name="Montalvan A."/>
            <person name="Montesinos R."/>
            <person name="Zimic M."/>
            <person name="Fernandez-Sanchez M."/>
            <person name="Fernandez-Diaz M."/>
        </authorList>
    </citation>
    <scope>NUCLEOTIDE SEQUENCE [LARGE SCALE GENOMIC DNA]</scope>
    <source>
        <strain evidence="2 3">FARPER-174b</strain>
    </source>
</reference>
<dbReference type="SUPFAM" id="SSF54913">
    <property type="entry name" value="GlnB-like"/>
    <property type="match status" value="1"/>
</dbReference>
<dbReference type="Gene3D" id="3.30.70.790">
    <property type="entry name" value="UreE, C-terminal domain"/>
    <property type="match status" value="1"/>
</dbReference>
<accession>A0A3R5UQV9</accession>
<protein>
    <recommendedName>
        <fullName evidence="1">DUF2007 domain-containing protein</fullName>
    </recommendedName>
</protein>
<evidence type="ECO:0000313" key="2">
    <source>
        <dbReference type="EMBL" id="QAR30107.1"/>
    </source>
</evidence>
<sequence>MSELITLMTFTNDFEAEVVRARLEAEGVSAYLFNENSVYTLGFTIGNSGEIQLKIKAKDLDKAKHILEKNL</sequence>